<feature type="compositionally biased region" description="Basic and acidic residues" evidence="1">
    <location>
        <begin position="39"/>
        <end position="60"/>
    </location>
</feature>
<sequence length="76" mass="8353">MRISNLLLVLASTFALTSASPTHHARNPDVEEAVARGGPDWKRGSPDWRRGGPDWRREPEAAPTPPSWKRGGAPAW</sequence>
<dbReference type="AlphaFoldDB" id="A0A369KGL3"/>
<evidence type="ECO:0000313" key="4">
    <source>
        <dbReference type="Proteomes" id="UP000076154"/>
    </source>
</evidence>
<gene>
    <name evidence="3" type="ORF">Hypma_013888</name>
</gene>
<accession>A0A369KGL3</accession>
<evidence type="ECO:0000256" key="2">
    <source>
        <dbReference type="SAM" id="SignalP"/>
    </source>
</evidence>
<dbReference type="OrthoDB" id="2909245at2759"/>
<organism evidence="3 4">
    <name type="scientific">Hypsizygus marmoreus</name>
    <name type="common">White beech mushroom</name>
    <name type="synonym">Agaricus marmoreus</name>
    <dbReference type="NCBI Taxonomy" id="39966"/>
    <lineage>
        <taxon>Eukaryota</taxon>
        <taxon>Fungi</taxon>
        <taxon>Dikarya</taxon>
        <taxon>Basidiomycota</taxon>
        <taxon>Agaricomycotina</taxon>
        <taxon>Agaricomycetes</taxon>
        <taxon>Agaricomycetidae</taxon>
        <taxon>Agaricales</taxon>
        <taxon>Tricholomatineae</taxon>
        <taxon>Lyophyllaceae</taxon>
        <taxon>Hypsizygus</taxon>
    </lineage>
</organism>
<reference evidence="3" key="1">
    <citation type="submission" date="2018-04" db="EMBL/GenBank/DDBJ databases">
        <title>Whole genome sequencing of Hypsizygus marmoreus.</title>
        <authorList>
            <person name="Choi I.-G."/>
            <person name="Min B."/>
            <person name="Kim J.-G."/>
            <person name="Kim S."/>
            <person name="Oh Y.-L."/>
            <person name="Kong W.-S."/>
            <person name="Park H."/>
            <person name="Jeong J."/>
            <person name="Song E.-S."/>
        </authorList>
    </citation>
    <scope>NUCLEOTIDE SEQUENCE [LARGE SCALE GENOMIC DNA]</scope>
    <source>
        <strain evidence="3">51987-8</strain>
    </source>
</reference>
<dbReference type="Proteomes" id="UP000076154">
    <property type="component" value="Unassembled WGS sequence"/>
</dbReference>
<feature type="region of interest" description="Disordered" evidence="1">
    <location>
        <begin position="19"/>
        <end position="76"/>
    </location>
</feature>
<dbReference type="InParanoid" id="A0A369KGL3"/>
<protein>
    <submittedName>
        <fullName evidence="3">Uncharacterized protein</fullName>
    </submittedName>
</protein>
<dbReference type="EMBL" id="LUEZ02000009">
    <property type="protein sequence ID" value="RDB30056.1"/>
    <property type="molecule type" value="Genomic_DNA"/>
</dbReference>
<feature type="signal peptide" evidence="2">
    <location>
        <begin position="1"/>
        <end position="19"/>
    </location>
</feature>
<name>A0A369KGL3_HYPMA</name>
<keyword evidence="2" id="KW-0732">Signal</keyword>
<evidence type="ECO:0000256" key="1">
    <source>
        <dbReference type="SAM" id="MobiDB-lite"/>
    </source>
</evidence>
<evidence type="ECO:0000313" key="3">
    <source>
        <dbReference type="EMBL" id="RDB30056.1"/>
    </source>
</evidence>
<comment type="caution">
    <text evidence="3">The sequence shown here is derived from an EMBL/GenBank/DDBJ whole genome shotgun (WGS) entry which is preliminary data.</text>
</comment>
<feature type="chain" id="PRO_5016902920" evidence="2">
    <location>
        <begin position="20"/>
        <end position="76"/>
    </location>
</feature>
<keyword evidence="4" id="KW-1185">Reference proteome</keyword>
<proteinExistence type="predicted"/>